<comment type="caution">
    <text evidence="8">The sequence shown here is derived from an EMBL/GenBank/DDBJ whole genome shotgun (WGS) entry which is preliminary data.</text>
</comment>
<evidence type="ECO:0000256" key="7">
    <source>
        <dbReference type="SAM" id="Phobius"/>
    </source>
</evidence>
<accession>A0A399RIT5</accession>
<sequence>MSFASSAGGMSVSITRFISAKLRSVSADRFSSNIGWLTLAELVSRVGRIVAAIILARQLDAAAFGVAAVALTVFELVRVFTENGIGAAVIKASDEAFDQVANTAHRLMWLICIGLAFVQLAVAALVERLVPGQGLGLMISALSGVYLVMPFGLMHAYVLLRQQRMKRVAAVASSQTVADHLLTALLAFTGFGAWAIVLPKLLTTPIWLFGMRRGNPWKKNRAAGFEPLTNIVRFSVPVLGAELLTACRDQLDKVAVSAAFGIEALGIYYFAFNAGLGVSSALNRAFSTAFYPHLCAAADKARHFRKAIFGTIAPLGSAYLVQAAAALIYVPIVFGADWTDAAPLVAVLCLGGPARLLFDASRMYCRACGATLRELASSAGFCVAAVAPFALMSEASLMAAATASVAMVSLFSASVAIALVQSRSAGLLTVPAASQGI</sequence>
<feature type="transmembrane region" description="Helical" evidence="7">
    <location>
        <begin position="181"/>
        <end position="202"/>
    </location>
</feature>
<evidence type="ECO:0008006" key="10">
    <source>
        <dbReference type="Google" id="ProtNLM"/>
    </source>
</evidence>
<feature type="transmembrane region" description="Helical" evidence="7">
    <location>
        <begin position="341"/>
        <end position="358"/>
    </location>
</feature>
<dbReference type="InterPro" id="IPR050833">
    <property type="entry name" value="Poly_Biosynth_Transport"/>
</dbReference>
<keyword evidence="9" id="KW-1185">Reference proteome</keyword>
<dbReference type="AlphaFoldDB" id="A0A399RIT5"/>
<protein>
    <recommendedName>
        <fullName evidence="10">Polysaccharide biosynthesis protein</fullName>
    </recommendedName>
</protein>
<evidence type="ECO:0000256" key="3">
    <source>
        <dbReference type="ARBA" id="ARBA00022475"/>
    </source>
</evidence>
<evidence type="ECO:0000256" key="2">
    <source>
        <dbReference type="ARBA" id="ARBA00007430"/>
    </source>
</evidence>
<feature type="transmembrane region" description="Helical" evidence="7">
    <location>
        <begin position="267"/>
        <end position="286"/>
    </location>
</feature>
<feature type="transmembrane region" description="Helical" evidence="7">
    <location>
        <begin position="138"/>
        <end position="160"/>
    </location>
</feature>
<dbReference type="EMBL" id="QWGA01000006">
    <property type="protein sequence ID" value="RIJ29619.1"/>
    <property type="molecule type" value="Genomic_DNA"/>
</dbReference>
<feature type="transmembrane region" description="Helical" evidence="7">
    <location>
        <begin position="370"/>
        <end position="391"/>
    </location>
</feature>
<dbReference type="OrthoDB" id="9770347at2"/>
<dbReference type="Proteomes" id="UP000265845">
    <property type="component" value="Unassembled WGS sequence"/>
</dbReference>
<name>A0A399RIT5_9PROT</name>
<dbReference type="PANTHER" id="PTHR30250">
    <property type="entry name" value="PST FAMILY PREDICTED COLANIC ACID TRANSPORTER"/>
    <property type="match status" value="1"/>
</dbReference>
<dbReference type="Pfam" id="PF13440">
    <property type="entry name" value="Polysacc_synt_3"/>
    <property type="match status" value="1"/>
</dbReference>
<evidence type="ECO:0000256" key="5">
    <source>
        <dbReference type="ARBA" id="ARBA00022989"/>
    </source>
</evidence>
<keyword evidence="4 7" id="KW-0812">Transmembrane</keyword>
<feature type="transmembrane region" description="Helical" evidence="7">
    <location>
        <begin position="107"/>
        <end position="126"/>
    </location>
</feature>
<comment type="subcellular location">
    <subcellularLocation>
        <location evidence="1">Cell membrane</location>
        <topology evidence="1">Multi-pass membrane protein</topology>
    </subcellularLocation>
</comment>
<gene>
    <name evidence="8" type="ORF">D1222_09535</name>
</gene>
<evidence type="ECO:0000256" key="1">
    <source>
        <dbReference type="ARBA" id="ARBA00004651"/>
    </source>
</evidence>
<organism evidence="8 9">
    <name type="scientific">Henriciella algicola</name>
    <dbReference type="NCBI Taxonomy" id="1608422"/>
    <lineage>
        <taxon>Bacteria</taxon>
        <taxon>Pseudomonadati</taxon>
        <taxon>Pseudomonadota</taxon>
        <taxon>Alphaproteobacteria</taxon>
        <taxon>Hyphomonadales</taxon>
        <taxon>Hyphomonadaceae</taxon>
        <taxon>Henriciella</taxon>
    </lineage>
</organism>
<reference evidence="8 9" key="1">
    <citation type="submission" date="2018-08" db="EMBL/GenBank/DDBJ databases">
        <title>Henriciella mobilis sp. nov., isolated from seawater.</title>
        <authorList>
            <person name="Cheng H."/>
            <person name="Wu Y.-H."/>
            <person name="Xu X.-W."/>
            <person name="Guo L.-L."/>
        </authorList>
    </citation>
    <scope>NUCLEOTIDE SEQUENCE [LARGE SCALE GENOMIC DNA]</scope>
    <source>
        <strain evidence="8 9">CCUG67844</strain>
    </source>
</reference>
<keyword evidence="6 7" id="KW-0472">Membrane</keyword>
<evidence type="ECO:0000313" key="9">
    <source>
        <dbReference type="Proteomes" id="UP000265845"/>
    </source>
</evidence>
<evidence type="ECO:0000256" key="4">
    <source>
        <dbReference type="ARBA" id="ARBA00022692"/>
    </source>
</evidence>
<feature type="transmembrane region" description="Helical" evidence="7">
    <location>
        <begin position="397"/>
        <end position="420"/>
    </location>
</feature>
<evidence type="ECO:0000313" key="8">
    <source>
        <dbReference type="EMBL" id="RIJ29619.1"/>
    </source>
</evidence>
<feature type="transmembrane region" description="Helical" evidence="7">
    <location>
        <begin position="307"/>
        <end position="329"/>
    </location>
</feature>
<proteinExistence type="inferred from homology"/>
<keyword evidence="3" id="KW-1003">Cell membrane</keyword>
<dbReference type="GO" id="GO:0005886">
    <property type="term" value="C:plasma membrane"/>
    <property type="evidence" value="ECO:0007669"/>
    <property type="project" value="UniProtKB-SubCell"/>
</dbReference>
<dbReference type="PANTHER" id="PTHR30250:SF10">
    <property type="entry name" value="LIPOPOLYSACCHARIDE BIOSYNTHESIS PROTEIN WZXC"/>
    <property type="match status" value="1"/>
</dbReference>
<keyword evidence="5 7" id="KW-1133">Transmembrane helix</keyword>
<evidence type="ECO:0000256" key="6">
    <source>
        <dbReference type="ARBA" id="ARBA00023136"/>
    </source>
</evidence>
<comment type="similarity">
    <text evidence="2">Belongs to the polysaccharide synthase family.</text>
</comment>